<dbReference type="Proteomes" id="UP000284002">
    <property type="component" value="Unassembled WGS sequence"/>
</dbReference>
<evidence type="ECO:0000313" key="1">
    <source>
        <dbReference type="EMBL" id="RON16818.1"/>
    </source>
</evidence>
<comment type="caution">
    <text evidence="1">The sequence shown here is derived from an EMBL/GenBank/DDBJ whole genome shotgun (WGS) entry which is preliminary data.</text>
</comment>
<sequence length="66" mass="7511">MTFKYSVFLKTRKTTLYQRICYALPPILRKDNQMLQISSAAVVSTHDATAENGSDFSNEAHPRISF</sequence>
<name>A0A423HUU3_9PSED</name>
<accession>A0A423HUU3</accession>
<reference evidence="1 2" key="1">
    <citation type="submission" date="2016-10" db="EMBL/GenBank/DDBJ databases">
        <title>Comparative genome analysis of multiple Pseudomonas spp. focuses on biocontrol and plant growth promoting traits.</title>
        <authorList>
            <person name="Tao X.-Y."/>
            <person name="Taylor C.G."/>
        </authorList>
    </citation>
    <scope>NUCLEOTIDE SEQUENCE [LARGE SCALE GENOMIC DNA]</scope>
    <source>
        <strain evidence="1 2">36C6</strain>
    </source>
</reference>
<protein>
    <submittedName>
        <fullName evidence="1">Uncharacterized protein</fullName>
    </submittedName>
</protein>
<evidence type="ECO:0000313" key="2">
    <source>
        <dbReference type="Proteomes" id="UP000284002"/>
    </source>
</evidence>
<gene>
    <name evidence="1" type="ORF">BK662_09930</name>
</gene>
<dbReference type="EMBL" id="MOBM01000012">
    <property type="protein sequence ID" value="RON16818.1"/>
    <property type="molecule type" value="Genomic_DNA"/>
</dbReference>
<proteinExistence type="predicted"/>
<dbReference type="AlphaFoldDB" id="A0A423HUU3"/>
<organism evidence="1 2">
    <name type="scientific">Pseudomonas frederiksbergensis</name>
    <dbReference type="NCBI Taxonomy" id="104087"/>
    <lineage>
        <taxon>Bacteria</taxon>
        <taxon>Pseudomonadati</taxon>
        <taxon>Pseudomonadota</taxon>
        <taxon>Gammaproteobacteria</taxon>
        <taxon>Pseudomonadales</taxon>
        <taxon>Pseudomonadaceae</taxon>
        <taxon>Pseudomonas</taxon>
    </lineage>
</organism>